<protein>
    <submittedName>
        <fullName evidence="2">Uncharacterized protein LOC115878362</fullName>
    </submittedName>
</protein>
<reference evidence="2" key="1">
    <citation type="submission" date="2025-08" db="UniProtKB">
        <authorList>
            <consortium name="RefSeq"/>
        </authorList>
    </citation>
    <scope>IDENTIFICATION</scope>
    <source>
        <tissue evidence="2">Gonads</tissue>
    </source>
</reference>
<dbReference type="OrthoDB" id="6769808at2759"/>
<keyword evidence="1" id="KW-1185">Reference proteome</keyword>
<dbReference type="AlphaFoldDB" id="A0A6J2XHE2"/>
<dbReference type="InParanoid" id="A0A6J2XHE2"/>
<dbReference type="RefSeq" id="XP_030750692.1">
    <property type="nucleotide sequence ID" value="XM_030894832.1"/>
</dbReference>
<name>A0A6J2XHE2_SITOR</name>
<proteinExistence type="predicted"/>
<organism evidence="1 2">
    <name type="scientific">Sitophilus oryzae</name>
    <name type="common">Rice weevil</name>
    <name type="synonym">Curculio oryzae</name>
    <dbReference type="NCBI Taxonomy" id="7048"/>
    <lineage>
        <taxon>Eukaryota</taxon>
        <taxon>Metazoa</taxon>
        <taxon>Ecdysozoa</taxon>
        <taxon>Arthropoda</taxon>
        <taxon>Hexapoda</taxon>
        <taxon>Insecta</taxon>
        <taxon>Pterygota</taxon>
        <taxon>Neoptera</taxon>
        <taxon>Endopterygota</taxon>
        <taxon>Coleoptera</taxon>
        <taxon>Polyphaga</taxon>
        <taxon>Cucujiformia</taxon>
        <taxon>Curculionidae</taxon>
        <taxon>Dryophthorinae</taxon>
        <taxon>Sitophilus</taxon>
    </lineage>
</organism>
<dbReference type="KEGG" id="soy:115878362"/>
<sequence>MSLNQEILKYAPSYWDKTLQNREENISSSSDEFKNIFSEITKAVYSTHFSVQKIIRIQNIHDLGQLLIREQLLVTSNPHTQYYRVRRFIKINKLYYGNAIKYNIDHRRCGLPQVQFRKSVGMSPSSSHVLLVVQVVTDNPSAEYINPANSLEYFIEYVVFFKTLSIL</sequence>
<dbReference type="GeneID" id="115878362"/>
<evidence type="ECO:0000313" key="2">
    <source>
        <dbReference type="RefSeq" id="XP_030750692.1"/>
    </source>
</evidence>
<evidence type="ECO:0000313" key="1">
    <source>
        <dbReference type="Proteomes" id="UP000504635"/>
    </source>
</evidence>
<gene>
    <name evidence="2" type="primary">LOC115878362</name>
</gene>
<accession>A0A6J2XHE2</accession>
<dbReference type="Proteomes" id="UP000504635">
    <property type="component" value="Unplaced"/>
</dbReference>